<dbReference type="InterPro" id="IPR057323">
    <property type="entry name" value="RHG40/28/18_ubiquitin"/>
</dbReference>
<dbReference type="GO" id="GO:0051056">
    <property type="term" value="P:regulation of small GTPase mediated signal transduction"/>
    <property type="evidence" value="ECO:0007669"/>
    <property type="project" value="TreeGrafter"/>
</dbReference>
<dbReference type="EMBL" id="CAXITT010000677">
    <property type="protein sequence ID" value="CAL1545110.1"/>
    <property type="molecule type" value="Genomic_DNA"/>
</dbReference>
<dbReference type="PROSITE" id="PS50238">
    <property type="entry name" value="RHOGAP"/>
    <property type="match status" value="1"/>
</dbReference>
<reference evidence="3 4" key="1">
    <citation type="submission" date="2024-04" db="EMBL/GenBank/DDBJ databases">
        <authorList>
            <consortium name="Genoscope - CEA"/>
            <person name="William W."/>
        </authorList>
    </citation>
    <scope>NUCLEOTIDE SEQUENCE [LARGE SCALE GENOMIC DNA]</scope>
</reference>
<keyword evidence="1" id="KW-0343">GTPase activation</keyword>
<dbReference type="SMART" id="SM00324">
    <property type="entry name" value="RhoGAP"/>
    <property type="match status" value="1"/>
</dbReference>
<dbReference type="CDD" id="cd00159">
    <property type="entry name" value="RhoGAP"/>
    <property type="match status" value="1"/>
</dbReference>
<evidence type="ECO:0000259" key="2">
    <source>
        <dbReference type="PROSITE" id="PS50238"/>
    </source>
</evidence>
<name>A0AAV2IFT9_LYMST</name>
<evidence type="ECO:0000313" key="4">
    <source>
        <dbReference type="Proteomes" id="UP001497497"/>
    </source>
</evidence>
<dbReference type="GO" id="GO:0005737">
    <property type="term" value="C:cytoplasm"/>
    <property type="evidence" value="ECO:0007669"/>
    <property type="project" value="TreeGrafter"/>
</dbReference>
<dbReference type="GO" id="GO:0007165">
    <property type="term" value="P:signal transduction"/>
    <property type="evidence" value="ECO:0007669"/>
    <property type="project" value="InterPro"/>
</dbReference>
<comment type="caution">
    <text evidence="3">The sequence shown here is derived from an EMBL/GenBank/DDBJ whole genome shotgun (WGS) entry which is preliminary data.</text>
</comment>
<dbReference type="SUPFAM" id="SSF48350">
    <property type="entry name" value="GTPase activation domain, GAP"/>
    <property type="match status" value="1"/>
</dbReference>
<dbReference type="GO" id="GO:0030833">
    <property type="term" value="P:regulation of actin filament polymerization"/>
    <property type="evidence" value="ECO:0007669"/>
    <property type="project" value="TreeGrafter"/>
</dbReference>
<proteinExistence type="predicted"/>
<dbReference type="Pfam" id="PF25442">
    <property type="entry name" value="Ubiquitin_RHG40_C"/>
    <property type="match status" value="1"/>
</dbReference>
<organism evidence="3 4">
    <name type="scientific">Lymnaea stagnalis</name>
    <name type="common">Great pond snail</name>
    <name type="synonym">Helix stagnalis</name>
    <dbReference type="NCBI Taxonomy" id="6523"/>
    <lineage>
        <taxon>Eukaryota</taxon>
        <taxon>Metazoa</taxon>
        <taxon>Spiralia</taxon>
        <taxon>Lophotrochozoa</taxon>
        <taxon>Mollusca</taxon>
        <taxon>Gastropoda</taxon>
        <taxon>Heterobranchia</taxon>
        <taxon>Euthyneura</taxon>
        <taxon>Panpulmonata</taxon>
        <taxon>Hygrophila</taxon>
        <taxon>Lymnaeoidea</taxon>
        <taxon>Lymnaeidae</taxon>
        <taxon>Lymnaea</taxon>
    </lineage>
</organism>
<evidence type="ECO:0000256" key="1">
    <source>
        <dbReference type="ARBA" id="ARBA00022468"/>
    </source>
</evidence>
<evidence type="ECO:0000313" key="3">
    <source>
        <dbReference type="EMBL" id="CAL1545110.1"/>
    </source>
</evidence>
<dbReference type="Gene3D" id="1.10.555.10">
    <property type="entry name" value="Rho GTPase activation protein"/>
    <property type="match status" value="1"/>
</dbReference>
<dbReference type="GO" id="GO:0005096">
    <property type="term" value="F:GTPase activator activity"/>
    <property type="evidence" value="ECO:0007669"/>
    <property type="project" value="UniProtKB-KW"/>
</dbReference>
<dbReference type="PANTHER" id="PTHR14963">
    <property type="entry name" value="RHO GTPASE ACTIVATING PROTEIN 18,19-RELATED"/>
    <property type="match status" value="1"/>
</dbReference>
<dbReference type="Proteomes" id="UP001497497">
    <property type="component" value="Unassembled WGS sequence"/>
</dbReference>
<dbReference type="Pfam" id="PF00620">
    <property type="entry name" value="RhoGAP"/>
    <property type="match status" value="1"/>
</dbReference>
<dbReference type="InterPro" id="IPR008936">
    <property type="entry name" value="Rho_GTPase_activation_prot"/>
</dbReference>
<feature type="domain" description="Rho-GAP" evidence="2">
    <location>
        <begin position="235"/>
        <end position="436"/>
    </location>
</feature>
<dbReference type="InterPro" id="IPR000198">
    <property type="entry name" value="RhoGAP_dom"/>
</dbReference>
<dbReference type="PANTHER" id="PTHR14963:SF1">
    <property type="entry name" value="RHO GTPASE-ACTIVATING PROTEIN CONUNDRUM"/>
    <property type="match status" value="1"/>
</dbReference>
<keyword evidence="4" id="KW-1185">Reference proteome</keyword>
<accession>A0AAV2IFT9</accession>
<sequence>MVKMLLLSSLRGAGAPVKRLVTSAGQCKKGFASSAVNQNVLSLRHVGKHPEFHNQCNGFLLARRTLRHSQADVRKGLKIISSTLGQLSSRSQVEANDILPSNDLKKVSSIPPPLNWLPSYNQKRSFHDGLFGNGRQDVLTYLNRSLGPLSYNCRRLHLEPARNCKIPTKFNAIKVSDQRLGPTYTSQLCAESQNRLKEIAHESIKKALRANKVKVVKDNPKKYPDQGLFESSLLTQVEKDIKNNMEAFRVPAILRYMTMEITKRNLETPGLFRMTGNPDKVAKLKHLLEEKFYGTEAFDRSGYDIHDFATLMKDYLRNLPARLVSTEKFEIFPDIEDLDFEKEQYPIMNFFYVSMTQEHRNTVQYLFSFLEKVANHSDKNQMDADMLAKFFGPLLFKTEDKEKVSCQINMARAWMFYYRSLALVPSHMMEDLRKSFSSKEAKIKFDPKLFPETPKPPSVPKNVQNATDATITVLTPYESQPSKQIKIGAQHVAKQVVCEALGIAFDPFDMAADDSAMDKTPPLKPDVLHDLTIDDTEDDKPPSNYLHEVGGNMGERCLDSNTKMLELYKVNPKAFWVIKTRRSPAIHQSS</sequence>
<protein>
    <recommendedName>
        <fullName evidence="2">Rho-GAP domain-containing protein</fullName>
    </recommendedName>
</protein>
<gene>
    <name evidence="3" type="ORF">GSLYS_00018589001</name>
</gene>
<dbReference type="AlphaFoldDB" id="A0AAV2IFT9"/>